<name>A0AAD5KRH0_9FUNG</name>
<proteinExistence type="predicted"/>
<gene>
    <name evidence="2" type="ORF">BDA99DRAFT_497480</name>
</gene>
<comment type="caution">
    <text evidence="2">The sequence shown here is derived from an EMBL/GenBank/DDBJ whole genome shotgun (WGS) entry which is preliminary data.</text>
</comment>
<evidence type="ECO:0000313" key="3">
    <source>
        <dbReference type="Proteomes" id="UP001209540"/>
    </source>
</evidence>
<sequence length="272" mass="30521">MVTNTHHRLSGLSLNNYAFVADQNSFLSRGFQKLFVSQKPPTKCITNEDDTNSNMDDTSSFSSDEQLSPSVSLTPSTSSYSIPSSWCSATTSDEDVATLVLSMGVTFIWLHIQLQFAILFQLSSITPITNVPLSSPPSPFTLPQKQPMNLLSLTTTTITTTMDTFDSKSYLPSRYPCPDIQPVNDLVKNQVSIETSGLWHKYAQLPDRPTTRRRQQQFNIMDEEEDKEQSSQQHQAVQSLVQDVLAYLEEFSGEVAPELEALRPQLQNFIEL</sequence>
<accession>A0AAD5KRH0</accession>
<evidence type="ECO:0000256" key="1">
    <source>
        <dbReference type="SAM" id="MobiDB-lite"/>
    </source>
</evidence>
<protein>
    <submittedName>
        <fullName evidence="2">Uncharacterized protein</fullName>
    </submittedName>
</protein>
<dbReference type="Proteomes" id="UP001209540">
    <property type="component" value="Unassembled WGS sequence"/>
</dbReference>
<keyword evidence="3" id="KW-1185">Reference proteome</keyword>
<organism evidence="2 3">
    <name type="scientific">Phascolomyces articulosus</name>
    <dbReference type="NCBI Taxonomy" id="60185"/>
    <lineage>
        <taxon>Eukaryota</taxon>
        <taxon>Fungi</taxon>
        <taxon>Fungi incertae sedis</taxon>
        <taxon>Mucoromycota</taxon>
        <taxon>Mucoromycotina</taxon>
        <taxon>Mucoromycetes</taxon>
        <taxon>Mucorales</taxon>
        <taxon>Lichtheimiaceae</taxon>
        <taxon>Phascolomyces</taxon>
    </lineage>
</organism>
<reference evidence="2" key="2">
    <citation type="submission" date="2023-02" db="EMBL/GenBank/DDBJ databases">
        <authorList>
            <consortium name="DOE Joint Genome Institute"/>
            <person name="Mondo S.J."/>
            <person name="Chang Y."/>
            <person name="Wang Y."/>
            <person name="Ahrendt S."/>
            <person name="Andreopoulos W."/>
            <person name="Barry K."/>
            <person name="Beard J."/>
            <person name="Benny G.L."/>
            <person name="Blankenship S."/>
            <person name="Bonito G."/>
            <person name="Cuomo C."/>
            <person name="Desiro A."/>
            <person name="Gervers K.A."/>
            <person name="Hundley H."/>
            <person name="Kuo A."/>
            <person name="LaButti K."/>
            <person name="Lang B.F."/>
            <person name="Lipzen A."/>
            <person name="O'Donnell K."/>
            <person name="Pangilinan J."/>
            <person name="Reynolds N."/>
            <person name="Sandor L."/>
            <person name="Smith M.W."/>
            <person name="Tsang A."/>
            <person name="Grigoriev I.V."/>
            <person name="Stajich J.E."/>
            <person name="Spatafora J.W."/>
        </authorList>
    </citation>
    <scope>NUCLEOTIDE SEQUENCE</scope>
    <source>
        <strain evidence="2">RSA 2281</strain>
    </source>
</reference>
<dbReference type="AlphaFoldDB" id="A0AAD5KRH0"/>
<feature type="compositionally biased region" description="Low complexity" evidence="1">
    <location>
        <begin position="52"/>
        <end position="82"/>
    </location>
</feature>
<evidence type="ECO:0000313" key="2">
    <source>
        <dbReference type="EMBL" id="KAI9274436.1"/>
    </source>
</evidence>
<reference evidence="2" key="1">
    <citation type="journal article" date="2022" name="IScience">
        <title>Evolution of zygomycete secretomes and the origins of terrestrial fungal ecologies.</title>
        <authorList>
            <person name="Chang Y."/>
            <person name="Wang Y."/>
            <person name="Mondo S."/>
            <person name="Ahrendt S."/>
            <person name="Andreopoulos W."/>
            <person name="Barry K."/>
            <person name="Beard J."/>
            <person name="Benny G.L."/>
            <person name="Blankenship S."/>
            <person name="Bonito G."/>
            <person name="Cuomo C."/>
            <person name="Desiro A."/>
            <person name="Gervers K.A."/>
            <person name="Hundley H."/>
            <person name="Kuo A."/>
            <person name="LaButti K."/>
            <person name="Lang B.F."/>
            <person name="Lipzen A."/>
            <person name="O'Donnell K."/>
            <person name="Pangilinan J."/>
            <person name="Reynolds N."/>
            <person name="Sandor L."/>
            <person name="Smith M.E."/>
            <person name="Tsang A."/>
            <person name="Grigoriev I.V."/>
            <person name="Stajich J.E."/>
            <person name="Spatafora J.W."/>
        </authorList>
    </citation>
    <scope>NUCLEOTIDE SEQUENCE</scope>
    <source>
        <strain evidence="2">RSA 2281</strain>
    </source>
</reference>
<feature type="region of interest" description="Disordered" evidence="1">
    <location>
        <begin position="42"/>
        <end position="82"/>
    </location>
</feature>
<dbReference type="EMBL" id="JAIXMP010000004">
    <property type="protein sequence ID" value="KAI9274436.1"/>
    <property type="molecule type" value="Genomic_DNA"/>
</dbReference>